<dbReference type="GO" id="GO:0004673">
    <property type="term" value="F:protein histidine kinase activity"/>
    <property type="evidence" value="ECO:0007669"/>
    <property type="project" value="UniProtKB-EC"/>
</dbReference>
<keyword evidence="4" id="KW-1185">Reference proteome</keyword>
<evidence type="ECO:0000313" key="4">
    <source>
        <dbReference type="Proteomes" id="UP001597510"/>
    </source>
</evidence>
<reference evidence="4" key="1">
    <citation type="journal article" date="2019" name="Int. J. Syst. Evol. Microbiol.">
        <title>The Global Catalogue of Microorganisms (GCM) 10K type strain sequencing project: providing services to taxonomists for standard genome sequencing and annotation.</title>
        <authorList>
            <consortium name="The Broad Institute Genomics Platform"/>
            <consortium name="The Broad Institute Genome Sequencing Center for Infectious Disease"/>
            <person name="Wu L."/>
            <person name="Ma J."/>
        </authorList>
    </citation>
    <scope>NUCLEOTIDE SEQUENCE [LARGE SCALE GENOMIC DNA]</scope>
    <source>
        <strain evidence="4">KCTC 52344</strain>
    </source>
</reference>
<keyword evidence="3" id="KW-0808">Transferase</keyword>
<accession>A0ABW5JCA1</accession>
<dbReference type="SUPFAM" id="SSF55874">
    <property type="entry name" value="ATPase domain of HSP90 chaperone/DNA topoisomerase II/histidine kinase"/>
    <property type="match status" value="1"/>
</dbReference>
<evidence type="ECO:0000313" key="3">
    <source>
        <dbReference type="EMBL" id="MFD2523179.1"/>
    </source>
</evidence>
<feature type="domain" description="Signal transduction histidine kinase internal region" evidence="2">
    <location>
        <begin position="152"/>
        <end position="230"/>
    </location>
</feature>
<evidence type="ECO:0000256" key="1">
    <source>
        <dbReference type="SAM" id="Phobius"/>
    </source>
</evidence>
<dbReference type="InterPro" id="IPR010559">
    <property type="entry name" value="Sig_transdc_His_kin_internal"/>
</dbReference>
<feature type="transmembrane region" description="Helical" evidence="1">
    <location>
        <begin position="36"/>
        <end position="57"/>
    </location>
</feature>
<gene>
    <name evidence="3" type="ORF">ACFSR2_19935</name>
</gene>
<dbReference type="Proteomes" id="UP001597510">
    <property type="component" value="Unassembled WGS sequence"/>
</dbReference>
<dbReference type="RefSeq" id="WP_340239264.1">
    <property type="nucleotide sequence ID" value="NZ_JBBEWC010000012.1"/>
</dbReference>
<keyword evidence="1" id="KW-1133">Transmembrane helix</keyword>
<dbReference type="InterPro" id="IPR036890">
    <property type="entry name" value="HATPase_C_sf"/>
</dbReference>
<dbReference type="EC" id="2.7.13.3" evidence="3"/>
<dbReference type="Pfam" id="PF06580">
    <property type="entry name" value="His_kinase"/>
    <property type="match status" value="1"/>
</dbReference>
<dbReference type="PANTHER" id="PTHR34220:SF7">
    <property type="entry name" value="SENSOR HISTIDINE KINASE YPDA"/>
    <property type="match status" value="1"/>
</dbReference>
<keyword evidence="1" id="KW-0812">Transmembrane</keyword>
<name>A0ABW5JCA1_9BACT</name>
<dbReference type="Gene3D" id="3.30.565.10">
    <property type="entry name" value="Histidine kinase-like ATPase, C-terminal domain"/>
    <property type="match status" value="1"/>
</dbReference>
<comment type="caution">
    <text evidence="3">The sequence shown here is derived from an EMBL/GenBank/DDBJ whole genome shotgun (WGS) entry which is preliminary data.</text>
</comment>
<feature type="transmembrane region" description="Helical" evidence="1">
    <location>
        <begin position="69"/>
        <end position="90"/>
    </location>
</feature>
<sequence length="363" mass="41437">MNKNKLYWLFQIGGWSLYNCNEVFQYSLQYGFDNSMISNAIANIVLSILLTHLFRIIAKKWVRLQLSELALRVGLGVFVITMILVALNLPLDAKYVGELLHEKPILVIEYFINLAKPVLVWALIYMFYNYSEERRQREVEEIKLKSSIKETEAKVLRAQMNPHFMFNALNSIRALVLEDPSRAQQGITQLSNILRSSLLADRRKTVALKEELRTVEDYLALEKVRYEERLQMKWDIAPETQNIQVPPMMLQTLVENAIKHGVQKALNWGFVDISTSIADNKLYIKIRNTGQLQGTESKSESGGFGLKNTTQRLDLLYGSEASFKIYQEDSLTVCAEIMIPLSSNEVKTVSTETKSTTPAVTAS</sequence>
<organism evidence="3 4">
    <name type="scientific">Emticicia soli</name>
    <dbReference type="NCBI Taxonomy" id="2027878"/>
    <lineage>
        <taxon>Bacteria</taxon>
        <taxon>Pseudomonadati</taxon>
        <taxon>Bacteroidota</taxon>
        <taxon>Cytophagia</taxon>
        <taxon>Cytophagales</taxon>
        <taxon>Leadbetterellaceae</taxon>
        <taxon>Emticicia</taxon>
    </lineage>
</organism>
<protein>
    <submittedName>
        <fullName evidence="3">Sensor histidine kinase</fullName>
        <ecNumber evidence="3">2.7.13.3</ecNumber>
    </submittedName>
</protein>
<proteinExistence type="predicted"/>
<dbReference type="EMBL" id="JBHULC010000027">
    <property type="protein sequence ID" value="MFD2523179.1"/>
    <property type="molecule type" value="Genomic_DNA"/>
</dbReference>
<dbReference type="PANTHER" id="PTHR34220">
    <property type="entry name" value="SENSOR HISTIDINE KINASE YPDA"/>
    <property type="match status" value="1"/>
</dbReference>
<feature type="transmembrane region" description="Helical" evidence="1">
    <location>
        <begin position="110"/>
        <end position="128"/>
    </location>
</feature>
<keyword evidence="3" id="KW-0418">Kinase</keyword>
<evidence type="ECO:0000259" key="2">
    <source>
        <dbReference type="Pfam" id="PF06580"/>
    </source>
</evidence>
<dbReference type="InterPro" id="IPR050640">
    <property type="entry name" value="Bact_2-comp_sensor_kinase"/>
</dbReference>
<keyword evidence="1" id="KW-0472">Membrane</keyword>